<dbReference type="GO" id="GO:0004713">
    <property type="term" value="F:protein tyrosine kinase activity"/>
    <property type="evidence" value="ECO:0007669"/>
    <property type="project" value="TreeGrafter"/>
</dbReference>
<dbReference type="AlphaFoldDB" id="A0A5C4NJP3"/>
<keyword evidence="4" id="KW-1185">Reference proteome</keyword>
<dbReference type="OrthoDB" id="7800844at2"/>
<name>A0A5C4NJP3_9RHOB</name>
<comment type="caution">
    <text evidence="3">The sequence shown here is derived from an EMBL/GenBank/DDBJ whole genome shotgun (WGS) entry which is preliminary data.</text>
</comment>
<evidence type="ECO:0000313" key="3">
    <source>
        <dbReference type="EMBL" id="TNC75021.1"/>
    </source>
</evidence>
<reference evidence="3 4" key="1">
    <citation type="submission" date="2019-06" db="EMBL/GenBank/DDBJ databases">
        <authorList>
            <person name="Jiang L."/>
        </authorList>
    </citation>
    <scope>NUCLEOTIDE SEQUENCE [LARGE SCALE GENOMIC DNA]</scope>
    <source>
        <strain evidence="3 4">YIM 48858</strain>
    </source>
</reference>
<dbReference type="PANTHER" id="PTHR32309:SF13">
    <property type="entry name" value="FERRIC ENTEROBACTIN TRANSPORT PROTEIN FEPE"/>
    <property type="match status" value="1"/>
</dbReference>
<keyword evidence="1" id="KW-0175">Coiled coil</keyword>
<organism evidence="3 4">
    <name type="scientific">Rubellimicrobium roseum</name>
    <dbReference type="NCBI Taxonomy" id="687525"/>
    <lineage>
        <taxon>Bacteria</taxon>
        <taxon>Pseudomonadati</taxon>
        <taxon>Pseudomonadota</taxon>
        <taxon>Alphaproteobacteria</taxon>
        <taxon>Rhodobacterales</taxon>
        <taxon>Roseobacteraceae</taxon>
        <taxon>Rubellimicrobium</taxon>
    </lineage>
</organism>
<evidence type="ECO:0000313" key="4">
    <source>
        <dbReference type="Proteomes" id="UP000305709"/>
    </source>
</evidence>
<feature type="coiled-coil region" evidence="1">
    <location>
        <begin position="181"/>
        <end position="273"/>
    </location>
</feature>
<dbReference type="EMBL" id="VDFV01000001">
    <property type="protein sequence ID" value="TNC75021.1"/>
    <property type="molecule type" value="Genomic_DNA"/>
</dbReference>
<dbReference type="Proteomes" id="UP000305709">
    <property type="component" value="Unassembled WGS sequence"/>
</dbReference>
<accession>A0A5C4NJP3</accession>
<dbReference type="GO" id="GO:0005886">
    <property type="term" value="C:plasma membrane"/>
    <property type="evidence" value="ECO:0007669"/>
    <property type="project" value="TreeGrafter"/>
</dbReference>
<gene>
    <name evidence="3" type="ORF">FHG71_01485</name>
</gene>
<protein>
    <submittedName>
        <fullName evidence="3">Capsule biosynthesis protein</fullName>
    </submittedName>
</protein>
<proteinExistence type="predicted"/>
<dbReference type="InterPro" id="IPR050445">
    <property type="entry name" value="Bact_polysacc_biosynth/exp"/>
</dbReference>
<dbReference type="PANTHER" id="PTHR32309">
    <property type="entry name" value="TYROSINE-PROTEIN KINASE"/>
    <property type="match status" value="1"/>
</dbReference>
<evidence type="ECO:0000256" key="1">
    <source>
        <dbReference type="SAM" id="Coils"/>
    </source>
</evidence>
<feature type="transmembrane region" description="Helical" evidence="2">
    <location>
        <begin position="357"/>
        <end position="377"/>
    </location>
</feature>
<keyword evidence="2" id="KW-0812">Transmembrane</keyword>
<evidence type="ECO:0000256" key="2">
    <source>
        <dbReference type="SAM" id="Phobius"/>
    </source>
</evidence>
<sequence>MGAAVVRGRHWGVALSFALLVALPTGVTGWYLWDRAAPRFASEVGFSVRTEDMSSASDLLGGLAALGATSSSKDTDILYRFIQSREIVAAVDARLDLRALWAKGDPGRDPIFAYHPPGTIEDLHDHWNRMVSVYLDSATGLLDVQVQAFDPRDAQAIADAIYEESQALINRLSDIAVDDTTRFARDELDEALERLKIAREAVTRFRNETQIVDPATALQGQMGLLNELEGQLAQALIELDLLRDSASEDDPRVEQIQARVGVIEARMAEERQKLGLGRDSDAAPGLGPSGEAFADLVGEYERLAVDQEFAERTYLAALAAYDSALAEGRRQSRYLAAHVQPTLAERAEYPQRWSTTLLTLLFAALSWMVLTLGAYALKDRR</sequence>
<keyword evidence="2" id="KW-1133">Transmembrane helix</keyword>
<keyword evidence="2" id="KW-0472">Membrane</keyword>